<dbReference type="InterPro" id="IPR058533">
    <property type="entry name" value="Cation_efflux_TM"/>
</dbReference>
<feature type="transmembrane region" description="Helical" evidence="7">
    <location>
        <begin position="184"/>
        <end position="201"/>
    </location>
</feature>
<dbReference type="InterPro" id="IPR027470">
    <property type="entry name" value="Cation_efflux_CTD"/>
</dbReference>
<dbReference type="InterPro" id="IPR002524">
    <property type="entry name" value="Cation_efflux"/>
</dbReference>
<keyword evidence="4 7" id="KW-0812">Transmembrane</keyword>
<reference evidence="10 11" key="1">
    <citation type="submission" date="2022-05" db="EMBL/GenBank/DDBJ databases">
        <title>Sporolactobacillus sp nov CPB3-1, isolated from tree bark (Mangifera indica L.).</title>
        <authorList>
            <person name="Phuengjayaem S."/>
            <person name="Tanasupawat S."/>
        </authorList>
    </citation>
    <scope>NUCLEOTIDE SEQUENCE [LARGE SCALE GENOMIC DNA]</scope>
    <source>
        <strain evidence="10 11">CPB3-1</strain>
    </source>
</reference>
<accession>A0ABT0M9Y7</accession>
<dbReference type="Gene3D" id="3.30.70.1350">
    <property type="entry name" value="Cation efflux protein, cytoplasmic domain"/>
    <property type="match status" value="1"/>
</dbReference>
<feature type="transmembrane region" description="Helical" evidence="7">
    <location>
        <begin position="118"/>
        <end position="137"/>
    </location>
</feature>
<dbReference type="SUPFAM" id="SSF160240">
    <property type="entry name" value="Cation efflux protein cytoplasmic domain-like"/>
    <property type="match status" value="1"/>
</dbReference>
<dbReference type="PANTHER" id="PTHR43840:SF50">
    <property type="entry name" value="MANGANESE EFFLUX SYSTEM PROTEIN MNES"/>
    <property type="match status" value="1"/>
</dbReference>
<feature type="transmembrane region" description="Helical" evidence="7">
    <location>
        <begin position="158"/>
        <end position="178"/>
    </location>
</feature>
<keyword evidence="11" id="KW-1185">Reference proteome</keyword>
<evidence type="ECO:0000259" key="8">
    <source>
        <dbReference type="Pfam" id="PF01545"/>
    </source>
</evidence>
<dbReference type="PANTHER" id="PTHR43840">
    <property type="entry name" value="MITOCHONDRIAL METAL TRANSPORTER 1-RELATED"/>
    <property type="match status" value="1"/>
</dbReference>
<dbReference type="SUPFAM" id="SSF161111">
    <property type="entry name" value="Cation efflux protein transmembrane domain-like"/>
    <property type="match status" value="1"/>
</dbReference>
<proteinExistence type="inferred from homology"/>
<feature type="transmembrane region" description="Helical" evidence="7">
    <location>
        <begin position="15"/>
        <end position="34"/>
    </location>
</feature>
<comment type="similarity">
    <text evidence="2">Belongs to the cation diffusion facilitator (CDF) transporter (TC 2.A.4) family.</text>
</comment>
<sequence length="292" mass="32054">MIQDKYVNLKQSEQGALVSIAAYLILSALKLFIGTSMSSRALLADGLNNVTDIIASVAVLIGLKLSRRPADSDHPYGHWRSETIASLFASFVMMTVGIQVLYDGAKSIFASRDKTPDLLSAWIGLSCAAVMFAVYGYNRRLAQRTKSASVLAAAKDNLSDAWVSVGASAGILGAQIHLPWLDPIAAFLIGALICWTAWTIFRESSYHLSDGFDDRLLHSFNQIVLSIAGVKGVRDIRGRTYGNNTIIDLVILVNSDMDLREAHQIATRVEKVLTEKYDVFDVHVHVEPDEQR</sequence>
<dbReference type="InterPro" id="IPR036837">
    <property type="entry name" value="Cation_efflux_CTD_sf"/>
</dbReference>
<dbReference type="InterPro" id="IPR027469">
    <property type="entry name" value="Cation_efflux_TMD_sf"/>
</dbReference>
<gene>
    <name evidence="10" type="ORF">M3N64_06935</name>
</gene>
<protein>
    <submittedName>
        <fullName evidence="10">Cation diffusion facilitator family transporter</fullName>
    </submittedName>
</protein>
<evidence type="ECO:0000256" key="3">
    <source>
        <dbReference type="ARBA" id="ARBA00022448"/>
    </source>
</evidence>
<evidence type="ECO:0000256" key="5">
    <source>
        <dbReference type="ARBA" id="ARBA00022989"/>
    </source>
</evidence>
<evidence type="ECO:0000259" key="9">
    <source>
        <dbReference type="Pfam" id="PF16916"/>
    </source>
</evidence>
<evidence type="ECO:0000313" key="10">
    <source>
        <dbReference type="EMBL" id="MCL1631683.1"/>
    </source>
</evidence>
<dbReference type="Proteomes" id="UP001203004">
    <property type="component" value="Unassembled WGS sequence"/>
</dbReference>
<evidence type="ECO:0000256" key="1">
    <source>
        <dbReference type="ARBA" id="ARBA00004141"/>
    </source>
</evidence>
<dbReference type="NCBIfam" id="TIGR01297">
    <property type="entry name" value="CDF"/>
    <property type="match status" value="1"/>
</dbReference>
<keyword evidence="6 7" id="KW-0472">Membrane</keyword>
<keyword evidence="3" id="KW-0813">Transport</keyword>
<keyword evidence="5 7" id="KW-1133">Transmembrane helix</keyword>
<evidence type="ECO:0000256" key="7">
    <source>
        <dbReference type="SAM" id="Phobius"/>
    </source>
</evidence>
<feature type="domain" description="Cation efflux protein cytoplasmic" evidence="9">
    <location>
        <begin position="217"/>
        <end position="288"/>
    </location>
</feature>
<feature type="domain" description="Cation efflux protein transmembrane" evidence="8">
    <location>
        <begin position="17"/>
        <end position="208"/>
    </location>
</feature>
<evidence type="ECO:0000256" key="2">
    <source>
        <dbReference type="ARBA" id="ARBA00008114"/>
    </source>
</evidence>
<organism evidence="10 11">
    <name type="scientific">Sporolactobacillus mangiferae</name>
    <dbReference type="NCBI Taxonomy" id="2940498"/>
    <lineage>
        <taxon>Bacteria</taxon>
        <taxon>Bacillati</taxon>
        <taxon>Bacillota</taxon>
        <taxon>Bacilli</taxon>
        <taxon>Bacillales</taxon>
        <taxon>Sporolactobacillaceae</taxon>
        <taxon>Sporolactobacillus</taxon>
    </lineage>
</organism>
<name>A0ABT0M9Y7_9BACL</name>
<dbReference type="Gene3D" id="1.20.1510.10">
    <property type="entry name" value="Cation efflux protein transmembrane domain"/>
    <property type="match status" value="1"/>
</dbReference>
<dbReference type="RefSeq" id="WP_249100150.1">
    <property type="nucleotide sequence ID" value="NZ_JAMAST010000005.1"/>
</dbReference>
<dbReference type="EMBL" id="JAMAST010000005">
    <property type="protein sequence ID" value="MCL1631683.1"/>
    <property type="molecule type" value="Genomic_DNA"/>
</dbReference>
<dbReference type="InterPro" id="IPR050291">
    <property type="entry name" value="CDF_Transporter"/>
</dbReference>
<dbReference type="Pfam" id="PF16916">
    <property type="entry name" value="ZT_dimer"/>
    <property type="match status" value="1"/>
</dbReference>
<comment type="caution">
    <text evidence="10">The sequence shown here is derived from an EMBL/GenBank/DDBJ whole genome shotgun (WGS) entry which is preliminary data.</text>
</comment>
<evidence type="ECO:0000256" key="4">
    <source>
        <dbReference type="ARBA" id="ARBA00022692"/>
    </source>
</evidence>
<evidence type="ECO:0000256" key="6">
    <source>
        <dbReference type="ARBA" id="ARBA00023136"/>
    </source>
</evidence>
<feature type="transmembrane region" description="Helical" evidence="7">
    <location>
        <begin position="84"/>
        <end position="102"/>
    </location>
</feature>
<dbReference type="Pfam" id="PF01545">
    <property type="entry name" value="Cation_efflux"/>
    <property type="match status" value="1"/>
</dbReference>
<evidence type="ECO:0000313" key="11">
    <source>
        <dbReference type="Proteomes" id="UP001203004"/>
    </source>
</evidence>
<comment type="subcellular location">
    <subcellularLocation>
        <location evidence="1">Membrane</location>
        <topology evidence="1">Multi-pass membrane protein</topology>
    </subcellularLocation>
</comment>